<accession>A0A1V8SJX3</accession>
<proteinExistence type="predicted"/>
<name>A0A1V8SJX3_9PEZI</name>
<protein>
    <recommendedName>
        <fullName evidence="3">EthD domain-containing protein</fullName>
    </recommendedName>
</protein>
<dbReference type="EMBL" id="NAJO01000040">
    <property type="protein sequence ID" value="OQN99438.1"/>
    <property type="molecule type" value="Genomic_DNA"/>
</dbReference>
<organism evidence="1 2">
    <name type="scientific">Cryoendolithus antarcticus</name>
    <dbReference type="NCBI Taxonomy" id="1507870"/>
    <lineage>
        <taxon>Eukaryota</taxon>
        <taxon>Fungi</taxon>
        <taxon>Dikarya</taxon>
        <taxon>Ascomycota</taxon>
        <taxon>Pezizomycotina</taxon>
        <taxon>Dothideomycetes</taxon>
        <taxon>Dothideomycetidae</taxon>
        <taxon>Cladosporiales</taxon>
        <taxon>Cladosporiaceae</taxon>
        <taxon>Cryoendolithus</taxon>
    </lineage>
</organism>
<dbReference type="AlphaFoldDB" id="A0A1V8SJX3"/>
<evidence type="ECO:0000313" key="1">
    <source>
        <dbReference type="EMBL" id="OQN99438.1"/>
    </source>
</evidence>
<comment type="caution">
    <text evidence="1">The sequence shown here is derived from an EMBL/GenBank/DDBJ whole genome shotgun (WGS) entry which is preliminary data.</text>
</comment>
<gene>
    <name evidence="1" type="ORF">B0A48_14415</name>
</gene>
<evidence type="ECO:0000313" key="2">
    <source>
        <dbReference type="Proteomes" id="UP000192596"/>
    </source>
</evidence>
<sequence>MPPPKLRLRQSIRDIKQYIANIIVPQPKVETIAWVPTDPDSEGQCDFDWKGPSTRFAGGYATYRSFNADKNVTVLLFGDVYASGHISLAEPTAGSDARSAVSLYQLTHRFEPKRSHGLRGLCIVAVAIEPAEGGDDELDHWYRNEHLELLAKVPIYLRTSRYKLLRPSGSLGRHLPPSHLALHEYTSSKELLNYALQHGPLAPETEQSKRVLGSAKHVERTVWDVMVS</sequence>
<keyword evidence="2" id="KW-1185">Reference proteome</keyword>
<reference evidence="2" key="1">
    <citation type="submission" date="2017-03" db="EMBL/GenBank/DDBJ databases">
        <title>Genomes of endolithic fungi from Antarctica.</title>
        <authorList>
            <person name="Coleine C."/>
            <person name="Masonjones S."/>
            <person name="Stajich J.E."/>
        </authorList>
    </citation>
    <scope>NUCLEOTIDE SEQUENCE [LARGE SCALE GENOMIC DNA]</scope>
    <source>
        <strain evidence="2">CCFEE 5527</strain>
    </source>
</reference>
<dbReference type="OrthoDB" id="2851338at2759"/>
<dbReference type="InParanoid" id="A0A1V8SJX3"/>
<dbReference type="Proteomes" id="UP000192596">
    <property type="component" value="Unassembled WGS sequence"/>
</dbReference>
<evidence type="ECO:0008006" key="3">
    <source>
        <dbReference type="Google" id="ProtNLM"/>
    </source>
</evidence>